<dbReference type="SMART" id="SM00287">
    <property type="entry name" value="SH3b"/>
    <property type="match status" value="2"/>
</dbReference>
<evidence type="ECO:0000256" key="1">
    <source>
        <dbReference type="ARBA" id="ARBA00022801"/>
    </source>
</evidence>
<dbReference type="NCBIfam" id="TIGR04183">
    <property type="entry name" value="Por_Secre_tail"/>
    <property type="match status" value="1"/>
</dbReference>
<reference evidence="5" key="1">
    <citation type="journal article" date="2020" name="mSystems">
        <title>Genome- and Community-Level Interaction Insights into Carbon Utilization and Element Cycling Functions of Hydrothermarchaeota in Hydrothermal Sediment.</title>
        <authorList>
            <person name="Zhou Z."/>
            <person name="Liu Y."/>
            <person name="Xu W."/>
            <person name="Pan J."/>
            <person name="Luo Z.H."/>
            <person name="Li M."/>
        </authorList>
    </citation>
    <scope>NUCLEOTIDE SEQUENCE [LARGE SCALE GENOMIC DNA]</scope>
    <source>
        <strain evidence="5">SpSt-258</strain>
    </source>
</reference>
<dbReference type="PANTHER" id="PTHR46290">
    <property type="entry name" value="DI-N-ACETYLCHITOBIASE"/>
    <property type="match status" value="1"/>
</dbReference>
<dbReference type="Gene3D" id="2.60.40.10">
    <property type="entry name" value="Immunoglobulins"/>
    <property type="match status" value="1"/>
</dbReference>
<dbReference type="GO" id="GO:0008061">
    <property type="term" value="F:chitin binding"/>
    <property type="evidence" value="ECO:0007669"/>
    <property type="project" value="InterPro"/>
</dbReference>
<proteinExistence type="predicted"/>
<evidence type="ECO:0000259" key="4">
    <source>
        <dbReference type="PROSITE" id="PS51910"/>
    </source>
</evidence>
<dbReference type="GO" id="GO:0009313">
    <property type="term" value="P:oligosaccharide catabolic process"/>
    <property type="evidence" value="ECO:0007669"/>
    <property type="project" value="TreeGrafter"/>
</dbReference>
<dbReference type="InterPro" id="IPR029070">
    <property type="entry name" value="Chitinase_insertion_sf"/>
</dbReference>
<feature type="domain" description="SH3b" evidence="3">
    <location>
        <begin position="388"/>
        <end position="458"/>
    </location>
</feature>
<keyword evidence="2" id="KW-0326">Glycosidase</keyword>
<comment type="caution">
    <text evidence="5">The sequence shown here is derived from an EMBL/GenBank/DDBJ whole genome shotgun (WGS) entry which is preliminary data.</text>
</comment>
<evidence type="ECO:0000259" key="3">
    <source>
        <dbReference type="PROSITE" id="PS51781"/>
    </source>
</evidence>
<feature type="domain" description="SH3b" evidence="3">
    <location>
        <begin position="464"/>
        <end position="531"/>
    </location>
</feature>
<dbReference type="InterPro" id="IPR026444">
    <property type="entry name" value="Secre_tail"/>
</dbReference>
<dbReference type="AlphaFoldDB" id="A0A7V1EHM8"/>
<dbReference type="PROSITE" id="PS51781">
    <property type="entry name" value="SH3B"/>
    <property type="match status" value="2"/>
</dbReference>
<protein>
    <submittedName>
        <fullName evidence="5">T9SS type A sorting domain-containing protein</fullName>
    </submittedName>
</protein>
<evidence type="ECO:0000256" key="2">
    <source>
        <dbReference type="ARBA" id="ARBA00023295"/>
    </source>
</evidence>
<dbReference type="InterPro" id="IPR051887">
    <property type="entry name" value="GH18_Domain-Containing"/>
</dbReference>
<dbReference type="SUPFAM" id="SSF51445">
    <property type="entry name" value="(Trans)glycosidases"/>
    <property type="match status" value="1"/>
</dbReference>
<dbReference type="EMBL" id="DSKY01000010">
    <property type="protein sequence ID" value="HDY58607.1"/>
    <property type="molecule type" value="Genomic_DNA"/>
</dbReference>
<feature type="domain" description="GH18" evidence="4">
    <location>
        <begin position="56"/>
        <end position="383"/>
    </location>
</feature>
<dbReference type="InterPro" id="IPR011583">
    <property type="entry name" value="Chitinase_II/V-like_cat"/>
</dbReference>
<dbReference type="InterPro" id="IPR001223">
    <property type="entry name" value="Glyco_hydro18_cat"/>
</dbReference>
<gene>
    <name evidence="5" type="ORF">ENP86_03525</name>
</gene>
<dbReference type="InterPro" id="IPR013783">
    <property type="entry name" value="Ig-like_fold"/>
</dbReference>
<dbReference type="InterPro" id="IPR003646">
    <property type="entry name" value="SH3-like_bac-type"/>
</dbReference>
<keyword evidence="1" id="KW-0378">Hydrolase</keyword>
<dbReference type="PANTHER" id="PTHR46290:SF1">
    <property type="entry name" value="DI-N-ACETYLCHITOBIASE"/>
    <property type="match status" value="1"/>
</dbReference>
<evidence type="ECO:0000313" key="5">
    <source>
        <dbReference type="EMBL" id="HDY58607.1"/>
    </source>
</evidence>
<accession>A0A7V1EHM8</accession>
<dbReference type="Gene3D" id="3.10.50.10">
    <property type="match status" value="1"/>
</dbReference>
<dbReference type="Gene3D" id="3.20.20.80">
    <property type="entry name" value="Glycosidases"/>
    <property type="match status" value="1"/>
</dbReference>
<sequence>MTFFVFFSIYLYSNFDLPSIHQIEYYAHLDEAELTPVSLNKLPYAPLEPKIRGMLKNYYGYLPYWIDTLYYQYFQMELLTHISYFSVGIDPSTGGLGSIPNASRFYKIRDYAHPRGVRIHMTFTIFGNTNVSNFLNNTTARNNAVNNIRNFMTNYGCDGANIDFEFVTSAVRDSFNRFINDLAYALWNHPGGRKELYMATPAVPEWYPGYDFAYLGSHSDGLFIMAYDFHYSGSSIAGPVSPCVPSSFWGQYCVAKSIGSYKVYGVSGSKIVLGLPYYGYDWPTVSGDMGSSTTGTGSAVIYYYAFQNANTYGRIWDNYSQTPWYRYNSGSWHQCWYDDSVSLDIKFGMVNDSLLQGAGCWALGYDRSYDHIWNAIRRRFWIEPPLRHWTVEANIDSLNVRDGPGTNYRIITEARIGTRFVSFDYYYNQGVYWYKVYFPSASGPYYAWMSGGDGTNLQYMKGTTGNKIIRINASLTDVRDGPGNSYPLITQVANGQVFVSDSFSGNWARIYLQLTDYPRGWVYTPYTIITNPEDYNTYDCSIQSITYPSSVNSMDTFNITIRIKNTGYGPFDTLVYLKGTGRSPFYNPSTWKDTTRAKLTGFWGLPGQVFYNYSKFRAPNVSNQTTVADTFRFERNGNLFGPQIIISIIVNPVGITERNVTEFLDLQNIGTIFRRGLELRITEIDEGEISLYNILGARVEHQIIDNEGIVAGKDLKPGVYFLVLKFKNQTIRKKIVKIE</sequence>
<dbReference type="Pfam" id="PF00704">
    <property type="entry name" value="Glyco_hydro_18"/>
    <property type="match status" value="1"/>
</dbReference>
<organism evidence="5">
    <name type="scientific">candidate division WOR-3 bacterium</name>
    <dbReference type="NCBI Taxonomy" id="2052148"/>
    <lineage>
        <taxon>Bacteria</taxon>
        <taxon>Bacteria division WOR-3</taxon>
    </lineage>
</organism>
<dbReference type="InterPro" id="IPR017853">
    <property type="entry name" value="GH"/>
</dbReference>
<dbReference type="GO" id="GO:0016798">
    <property type="term" value="F:hydrolase activity, acting on glycosyl bonds"/>
    <property type="evidence" value="ECO:0007669"/>
    <property type="project" value="UniProtKB-KW"/>
</dbReference>
<name>A0A7V1EHM8_UNCW3</name>
<dbReference type="SMART" id="SM00636">
    <property type="entry name" value="Glyco_18"/>
    <property type="match status" value="1"/>
</dbReference>
<dbReference type="Gene3D" id="2.30.30.40">
    <property type="entry name" value="SH3 Domains"/>
    <property type="match status" value="2"/>
</dbReference>
<dbReference type="PROSITE" id="PS51910">
    <property type="entry name" value="GH18_2"/>
    <property type="match status" value="1"/>
</dbReference>